<dbReference type="GO" id="GO:0003700">
    <property type="term" value="F:DNA-binding transcription factor activity"/>
    <property type="evidence" value="ECO:0007669"/>
    <property type="project" value="TreeGrafter"/>
</dbReference>
<evidence type="ECO:0000256" key="3">
    <source>
        <dbReference type="ARBA" id="ARBA00023163"/>
    </source>
</evidence>
<evidence type="ECO:0000313" key="7">
    <source>
        <dbReference type="Proteomes" id="UP000253508"/>
    </source>
</evidence>
<keyword evidence="1" id="KW-0805">Transcription regulation</keyword>
<sequence length="188" mass="20028">MGRTTGRDADDTRLQIIDAAARLISRRGSGVPISAIAEAAGVSKGGLLYHFASKDDLLEAVARRLFDAFYDAVHDLAAADPDPGRLLRAYVRVSFADVADEAATRDMISVAAQLIHEPRIQQIAADDGARWHDELFADGLDPAVVRLVLTATDGVSAAPLWGTVLTRDDVDALEAQLLELAAAPTIEV</sequence>
<evidence type="ECO:0000256" key="2">
    <source>
        <dbReference type="ARBA" id="ARBA00023125"/>
    </source>
</evidence>
<dbReference type="OrthoDB" id="9806334at2"/>
<dbReference type="Gene3D" id="1.10.357.10">
    <property type="entry name" value="Tetracycline Repressor, domain 2"/>
    <property type="match status" value="1"/>
</dbReference>
<dbReference type="PROSITE" id="PS50977">
    <property type="entry name" value="HTH_TETR_2"/>
    <property type="match status" value="1"/>
</dbReference>
<dbReference type="Pfam" id="PF17937">
    <property type="entry name" value="TetR_C_28"/>
    <property type="match status" value="1"/>
</dbReference>
<name>A0A367Y5Q8_9MICO</name>
<dbReference type="InterPro" id="IPR041479">
    <property type="entry name" value="TetR_CgmR_C"/>
</dbReference>
<dbReference type="PANTHER" id="PTHR30055">
    <property type="entry name" value="HTH-TYPE TRANSCRIPTIONAL REGULATOR RUTR"/>
    <property type="match status" value="1"/>
</dbReference>
<evidence type="ECO:0000313" key="6">
    <source>
        <dbReference type="EMBL" id="RCK61205.1"/>
    </source>
</evidence>
<dbReference type="PANTHER" id="PTHR30055:SF234">
    <property type="entry name" value="HTH-TYPE TRANSCRIPTIONAL REGULATOR BETI"/>
    <property type="match status" value="1"/>
</dbReference>
<dbReference type="RefSeq" id="WP_114116313.1">
    <property type="nucleotide sequence ID" value="NZ_BMHU01000001.1"/>
</dbReference>
<evidence type="ECO:0000259" key="5">
    <source>
        <dbReference type="PROSITE" id="PS50977"/>
    </source>
</evidence>
<gene>
    <name evidence="6" type="ORF">DTO57_00695</name>
</gene>
<keyword evidence="7" id="KW-1185">Reference proteome</keyword>
<organism evidence="6 7">
    <name type="scientific">Microbacterium sorbitolivorans</name>
    <dbReference type="NCBI Taxonomy" id="1867410"/>
    <lineage>
        <taxon>Bacteria</taxon>
        <taxon>Bacillati</taxon>
        <taxon>Actinomycetota</taxon>
        <taxon>Actinomycetes</taxon>
        <taxon>Micrococcales</taxon>
        <taxon>Microbacteriaceae</taxon>
        <taxon>Microbacterium</taxon>
    </lineage>
</organism>
<dbReference type="AlphaFoldDB" id="A0A367Y5Q8"/>
<dbReference type="InterPro" id="IPR009057">
    <property type="entry name" value="Homeodomain-like_sf"/>
</dbReference>
<evidence type="ECO:0000256" key="4">
    <source>
        <dbReference type="PROSITE-ProRule" id="PRU00335"/>
    </source>
</evidence>
<dbReference type="EMBL" id="QORO01000001">
    <property type="protein sequence ID" value="RCK61205.1"/>
    <property type="molecule type" value="Genomic_DNA"/>
</dbReference>
<dbReference type="SUPFAM" id="SSF46689">
    <property type="entry name" value="Homeodomain-like"/>
    <property type="match status" value="1"/>
</dbReference>
<dbReference type="Pfam" id="PF00440">
    <property type="entry name" value="TetR_N"/>
    <property type="match status" value="1"/>
</dbReference>
<reference evidence="6 7" key="1">
    <citation type="submission" date="2018-07" db="EMBL/GenBank/DDBJ databases">
        <title>Microbacterium endoborsara sp. nov., a novel actinobacterium isolated from Borszczowia aralocaspica.</title>
        <authorList>
            <person name="An D."/>
        </authorList>
    </citation>
    <scope>NUCLEOTIDE SEQUENCE [LARGE SCALE GENOMIC DNA]</scope>
    <source>
        <strain evidence="6 7">C1.15228</strain>
    </source>
</reference>
<feature type="domain" description="HTH tetR-type" evidence="5">
    <location>
        <begin position="10"/>
        <end position="69"/>
    </location>
</feature>
<keyword evidence="3" id="KW-0804">Transcription</keyword>
<feature type="DNA-binding region" description="H-T-H motif" evidence="4">
    <location>
        <begin position="32"/>
        <end position="51"/>
    </location>
</feature>
<dbReference type="GO" id="GO:0000976">
    <property type="term" value="F:transcription cis-regulatory region binding"/>
    <property type="evidence" value="ECO:0007669"/>
    <property type="project" value="TreeGrafter"/>
</dbReference>
<protein>
    <submittedName>
        <fullName evidence="6">TetR/AcrR family transcriptional regulator</fullName>
    </submittedName>
</protein>
<proteinExistence type="predicted"/>
<evidence type="ECO:0000256" key="1">
    <source>
        <dbReference type="ARBA" id="ARBA00023015"/>
    </source>
</evidence>
<accession>A0A367Y5Q8</accession>
<dbReference type="Proteomes" id="UP000253508">
    <property type="component" value="Unassembled WGS sequence"/>
</dbReference>
<comment type="caution">
    <text evidence="6">The sequence shown here is derived from an EMBL/GenBank/DDBJ whole genome shotgun (WGS) entry which is preliminary data.</text>
</comment>
<dbReference type="InterPro" id="IPR001647">
    <property type="entry name" value="HTH_TetR"/>
</dbReference>
<dbReference type="PRINTS" id="PR00455">
    <property type="entry name" value="HTHTETR"/>
</dbReference>
<dbReference type="InterPro" id="IPR050109">
    <property type="entry name" value="HTH-type_TetR-like_transc_reg"/>
</dbReference>
<keyword evidence="2 4" id="KW-0238">DNA-binding</keyword>